<evidence type="ECO:0000256" key="11">
    <source>
        <dbReference type="RuleBase" id="RU003518"/>
    </source>
</evidence>
<evidence type="ECO:0000256" key="8">
    <source>
        <dbReference type="ARBA" id="ARBA00023180"/>
    </source>
</evidence>
<evidence type="ECO:0000256" key="2">
    <source>
        <dbReference type="ARBA" id="ARBA00010260"/>
    </source>
</evidence>
<keyword evidence="9 12" id="KW-0357">Heparan sulfate</keyword>
<accession>A0A139WHC0</accession>
<feature type="region of interest" description="Disordered" evidence="13">
    <location>
        <begin position="478"/>
        <end position="531"/>
    </location>
</feature>
<dbReference type="eggNOG" id="KOG3821">
    <property type="taxonomic scope" value="Eukaryota"/>
</dbReference>
<dbReference type="GO" id="GO:0090263">
    <property type="term" value="P:positive regulation of canonical Wnt signaling pathway"/>
    <property type="evidence" value="ECO:0000318"/>
    <property type="project" value="GO_Central"/>
</dbReference>
<dbReference type="Pfam" id="PF01153">
    <property type="entry name" value="Glypican"/>
    <property type="match status" value="1"/>
</dbReference>
<comment type="similarity">
    <text evidence="2 11">Belongs to the glypican family.</text>
</comment>
<protein>
    <submittedName>
        <fullName evidence="15">Division abnormally delayed protein-like Protein</fullName>
    </submittedName>
</protein>
<dbReference type="OMA" id="RGCSAQY"/>
<evidence type="ECO:0000256" key="9">
    <source>
        <dbReference type="ARBA" id="ARBA00023207"/>
    </source>
</evidence>
<dbReference type="PROSITE" id="PS01207">
    <property type="entry name" value="GLYPICAN"/>
    <property type="match status" value="1"/>
</dbReference>
<feature type="compositionally biased region" description="Basic residues" evidence="13">
    <location>
        <begin position="558"/>
        <end position="574"/>
    </location>
</feature>
<feature type="region of interest" description="Disordered" evidence="13">
    <location>
        <begin position="546"/>
        <end position="584"/>
    </location>
</feature>
<organism evidence="15 16">
    <name type="scientific">Tribolium castaneum</name>
    <name type="common">Red flour beetle</name>
    <dbReference type="NCBI Taxonomy" id="7070"/>
    <lineage>
        <taxon>Eukaryota</taxon>
        <taxon>Metazoa</taxon>
        <taxon>Ecdysozoa</taxon>
        <taxon>Arthropoda</taxon>
        <taxon>Hexapoda</taxon>
        <taxon>Insecta</taxon>
        <taxon>Pterygota</taxon>
        <taxon>Neoptera</taxon>
        <taxon>Endopterygota</taxon>
        <taxon>Coleoptera</taxon>
        <taxon>Polyphaga</taxon>
        <taxon>Cucujiformia</taxon>
        <taxon>Tenebrionidae</taxon>
        <taxon>Tenebrionidae incertae sedis</taxon>
        <taxon>Tribolium</taxon>
    </lineage>
</organism>
<dbReference type="FunCoup" id="A0A139WHC0">
    <property type="interactions" value="140"/>
</dbReference>
<dbReference type="GO" id="GO:0009986">
    <property type="term" value="C:cell surface"/>
    <property type="evidence" value="ECO:0000318"/>
    <property type="project" value="GO_Central"/>
</dbReference>
<evidence type="ECO:0000256" key="10">
    <source>
        <dbReference type="ARBA" id="ARBA00023288"/>
    </source>
</evidence>
<evidence type="ECO:0000313" key="15">
    <source>
        <dbReference type="EMBL" id="KYB27316.1"/>
    </source>
</evidence>
<dbReference type="STRING" id="7070.A0A139WHC0"/>
<feature type="signal peptide" evidence="14">
    <location>
        <begin position="1"/>
        <end position="20"/>
    </location>
</feature>
<dbReference type="EMBL" id="KQ971343">
    <property type="protein sequence ID" value="KYB27316.1"/>
    <property type="molecule type" value="Genomic_DNA"/>
</dbReference>
<evidence type="ECO:0000256" key="6">
    <source>
        <dbReference type="ARBA" id="ARBA00022974"/>
    </source>
</evidence>
<dbReference type="GO" id="GO:0098552">
    <property type="term" value="C:side of membrane"/>
    <property type="evidence" value="ECO:0007669"/>
    <property type="project" value="UniProtKB-KW"/>
</dbReference>
<dbReference type="Proteomes" id="UP000007266">
    <property type="component" value="Linkage group 5"/>
</dbReference>
<evidence type="ECO:0000256" key="4">
    <source>
        <dbReference type="ARBA" id="ARBA00022622"/>
    </source>
</evidence>
<dbReference type="GO" id="GO:1905475">
    <property type="term" value="P:regulation of protein localization to membrane"/>
    <property type="evidence" value="ECO:0000318"/>
    <property type="project" value="GO_Central"/>
</dbReference>
<reference evidence="15 16" key="2">
    <citation type="journal article" date="2010" name="Nucleic Acids Res.">
        <title>BeetleBase in 2010: revisions to provide comprehensive genomic information for Tribolium castaneum.</title>
        <authorList>
            <person name="Kim H.S."/>
            <person name="Murphy T."/>
            <person name="Xia J."/>
            <person name="Caragea D."/>
            <person name="Park Y."/>
            <person name="Beeman R.W."/>
            <person name="Lorenzen M.D."/>
            <person name="Butcher S."/>
            <person name="Manak J.R."/>
            <person name="Brown S.J."/>
        </authorList>
    </citation>
    <scope>GENOME REANNOTATION</scope>
    <source>
        <strain evidence="15 16">Georgia GA2</strain>
    </source>
</reference>
<keyword evidence="3" id="KW-1003">Cell membrane</keyword>
<reference evidence="15 16" key="1">
    <citation type="journal article" date="2008" name="Nature">
        <title>The genome of the model beetle and pest Tribolium castaneum.</title>
        <authorList>
            <consortium name="Tribolium Genome Sequencing Consortium"/>
            <person name="Richards S."/>
            <person name="Gibbs R.A."/>
            <person name="Weinstock G.M."/>
            <person name="Brown S.J."/>
            <person name="Denell R."/>
            <person name="Beeman R.W."/>
            <person name="Gibbs R."/>
            <person name="Beeman R.W."/>
            <person name="Brown S.J."/>
            <person name="Bucher G."/>
            <person name="Friedrich M."/>
            <person name="Grimmelikhuijzen C.J."/>
            <person name="Klingler M."/>
            <person name="Lorenzen M."/>
            <person name="Richards S."/>
            <person name="Roth S."/>
            <person name="Schroder R."/>
            <person name="Tautz D."/>
            <person name="Zdobnov E.M."/>
            <person name="Muzny D."/>
            <person name="Gibbs R.A."/>
            <person name="Weinstock G.M."/>
            <person name="Attaway T."/>
            <person name="Bell S."/>
            <person name="Buhay C.J."/>
            <person name="Chandrabose M.N."/>
            <person name="Chavez D."/>
            <person name="Clerk-Blankenburg K.P."/>
            <person name="Cree A."/>
            <person name="Dao M."/>
            <person name="Davis C."/>
            <person name="Chacko J."/>
            <person name="Dinh H."/>
            <person name="Dugan-Rocha S."/>
            <person name="Fowler G."/>
            <person name="Garner T.T."/>
            <person name="Garnes J."/>
            <person name="Gnirke A."/>
            <person name="Hawes A."/>
            <person name="Hernandez J."/>
            <person name="Hines S."/>
            <person name="Holder M."/>
            <person name="Hume J."/>
            <person name="Jhangiani S.N."/>
            <person name="Joshi V."/>
            <person name="Khan Z.M."/>
            <person name="Jackson L."/>
            <person name="Kovar C."/>
            <person name="Kowis A."/>
            <person name="Lee S."/>
            <person name="Lewis L.R."/>
            <person name="Margolis J."/>
            <person name="Morgan M."/>
            <person name="Nazareth L.V."/>
            <person name="Nguyen N."/>
            <person name="Okwuonu G."/>
            <person name="Parker D."/>
            <person name="Richards S."/>
            <person name="Ruiz S.J."/>
            <person name="Santibanez J."/>
            <person name="Savard J."/>
            <person name="Scherer S.E."/>
            <person name="Schneider B."/>
            <person name="Sodergren E."/>
            <person name="Tautz D."/>
            <person name="Vattahil S."/>
            <person name="Villasana D."/>
            <person name="White C.S."/>
            <person name="Wright R."/>
            <person name="Park Y."/>
            <person name="Beeman R.W."/>
            <person name="Lord J."/>
            <person name="Oppert B."/>
            <person name="Lorenzen M."/>
            <person name="Brown S."/>
            <person name="Wang L."/>
            <person name="Savard J."/>
            <person name="Tautz D."/>
            <person name="Richards S."/>
            <person name="Weinstock G."/>
            <person name="Gibbs R.A."/>
            <person name="Liu Y."/>
            <person name="Worley K."/>
            <person name="Weinstock G."/>
            <person name="Elsik C.G."/>
            <person name="Reese J.T."/>
            <person name="Elhaik E."/>
            <person name="Landan G."/>
            <person name="Graur D."/>
            <person name="Arensburger P."/>
            <person name="Atkinson P."/>
            <person name="Beeman R.W."/>
            <person name="Beidler J."/>
            <person name="Brown S.J."/>
            <person name="Demuth J.P."/>
            <person name="Drury D.W."/>
            <person name="Du Y.Z."/>
            <person name="Fujiwara H."/>
            <person name="Lorenzen M."/>
            <person name="Maselli V."/>
            <person name="Osanai M."/>
            <person name="Park Y."/>
            <person name="Robertson H.M."/>
            <person name="Tu Z."/>
            <person name="Wang J.J."/>
            <person name="Wang S."/>
            <person name="Richards S."/>
            <person name="Song H."/>
            <person name="Zhang L."/>
            <person name="Sodergren E."/>
            <person name="Werner D."/>
            <person name="Stanke M."/>
            <person name="Morgenstern B."/>
            <person name="Solovyev V."/>
            <person name="Kosarev P."/>
            <person name="Brown G."/>
            <person name="Chen H.C."/>
            <person name="Ermolaeva O."/>
            <person name="Hlavina W."/>
            <person name="Kapustin Y."/>
            <person name="Kiryutin B."/>
            <person name="Kitts P."/>
            <person name="Maglott D."/>
            <person name="Pruitt K."/>
            <person name="Sapojnikov V."/>
            <person name="Souvorov A."/>
            <person name="Mackey A.J."/>
            <person name="Waterhouse R.M."/>
            <person name="Wyder S."/>
            <person name="Zdobnov E.M."/>
            <person name="Zdobnov E.M."/>
            <person name="Wyder S."/>
            <person name="Kriventseva E.V."/>
            <person name="Kadowaki T."/>
            <person name="Bork P."/>
            <person name="Aranda M."/>
            <person name="Bao R."/>
            <person name="Beermann A."/>
            <person name="Berns N."/>
            <person name="Bolognesi R."/>
            <person name="Bonneton F."/>
            <person name="Bopp D."/>
            <person name="Brown S.J."/>
            <person name="Bucher G."/>
            <person name="Butts T."/>
            <person name="Chaumot A."/>
            <person name="Denell R.E."/>
            <person name="Ferrier D.E."/>
            <person name="Friedrich M."/>
            <person name="Gordon C.M."/>
            <person name="Jindra M."/>
            <person name="Klingler M."/>
            <person name="Lan Q."/>
            <person name="Lattorff H.M."/>
            <person name="Laudet V."/>
            <person name="von Levetsow C."/>
            <person name="Liu Z."/>
            <person name="Lutz R."/>
            <person name="Lynch J.A."/>
            <person name="da Fonseca R.N."/>
            <person name="Posnien N."/>
            <person name="Reuter R."/>
            <person name="Roth S."/>
            <person name="Savard J."/>
            <person name="Schinko J.B."/>
            <person name="Schmitt C."/>
            <person name="Schoppmeier M."/>
            <person name="Schroder R."/>
            <person name="Shippy T.D."/>
            <person name="Simonnet F."/>
            <person name="Marques-Souza H."/>
            <person name="Tautz D."/>
            <person name="Tomoyasu Y."/>
            <person name="Trauner J."/>
            <person name="Van der Zee M."/>
            <person name="Vervoort M."/>
            <person name="Wittkopp N."/>
            <person name="Wimmer E.A."/>
            <person name="Yang X."/>
            <person name="Jones A.K."/>
            <person name="Sattelle D.B."/>
            <person name="Ebert P.R."/>
            <person name="Nelson D."/>
            <person name="Scott J.G."/>
            <person name="Beeman R.W."/>
            <person name="Muthukrishnan S."/>
            <person name="Kramer K.J."/>
            <person name="Arakane Y."/>
            <person name="Beeman R.W."/>
            <person name="Zhu Q."/>
            <person name="Hogenkamp D."/>
            <person name="Dixit R."/>
            <person name="Oppert B."/>
            <person name="Jiang H."/>
            <person name="Zou Z."/>
            <person name="Marshall J."/>
            <person name="Elpidina E."/>
            <person name="Vinokurov K."/>
            <person name="Oppert C."/>
            <person name="Zou Z."/>
            <person name="Evans J."/>
            <person name="Lu Z."/>
            <person name="Zhao P."/>
            <person name="Sumathipala N."/>
            <person name="Altincicek B."/>
            <person name="Vilcinskas A."/>
            <person name="Williams M."/>
            <person name="Hultmark D."/>
            <person name="Hetru C."/>
            <person name="Jiang H."/>
            <person name="Grimmelikhuijzen C.J."/>
            <person name="Hauser F."/>
            <person name="Cazzamali G."/>
            <person name="Williamson M."/>
            <person name="Park Y."/>
            <person name="Li B."/>
            <person name="Tanaka Y."/>
            <person name="Predel R."/>
            <person name="Neupert S."/>
            <person name="Schachtner J."/>
            <person name="Verleyen P."/>
            <person name="Raible F."/>
            <person name="Bork P."/>
            <person name="Friedrich M."/>
            <person name="Walden K.K."/>
            <person name="Robertson H.M."/>
            <person name="Angeli S."/>
            <person name="Foret S."/>
            <person name="Bucher G."/>
            <person name="Schuetz S."/>
            <person name="Maleszka R."/>
            <person name="Wimmer E.A."/>
            <person name="Beeman R.W."/>
            <person name="Lorenzen M."/>
            <person name="Tomoyasu Y."/>
            <person name="Miller S.C."/>
            <person name="Grossmann D."/>
            <person name="Bucher G."/>
        </authorList>
    </citation>
    <scope>NUCLEOTIDE SEQUENCE [LARGE SCALE GENOMIC DNA]</scope>
    <source>
        <strain evidence="15 16">Georgia GA2</strain>
    </source>
</reference>
<feature type="chain" id="PRO_5007299976" evidence="14">
    <location>
        <begin position="21"/>
        <end position="584"/>
    </location>
</feature>
<keyword evidence="6 12" id="KW-0654">Proteoglycan</keyword>
<dbReference type="InParanoid" id="A0A139WHC0"/>
<dbReference type="GO" id="GO:0016477">
    <property type="term" value="P:cell migration"/>
    <property type="evidence" value="ECO:0000318"/>
    <property type="project" value="GO_Central"/>
</dbReference>
<sequence>MSPRDVSALLFLCWCVMVSAKSVETSAVRTKRTTASCENVRKFFQFRNITMSPEKHRGSVCGGECCSDADEDLLRKQGQKDFAGLLRHNSRSLQGRLSFTAATLQNHISELTRQSENKTMQLFAQVYKSMAGLCHNQIEKLYSDIRKSVLNTSQVDLPSIDLQESVSQFFRDFFPFVYRHILHLNGSKDFTPDYKACLRKTTETIAPFGDIPDRLGRSLAETLNATRMLLQAFEIGIEVLNSTDRLLLDETGKSNTECHEALLKMHYCPKCLGMAKAKPCSGYCLNVLRGCLTKYVVELDSPWNGYVEGIESLIRSMKTGESADAVIRSVDLKISEAFMRAMQKGKDIDSKVQRNCGSASFFEAVRVESSTPLPATVKPRFSGVDANMQLSDFVNNLGKTRGFYATLANTLCKDESFAETKDQRCWNGERIAEYTKMVVDVTLNTQRYNPEVKPPSFHESDRRVADLVDKLRQVHHMAMKSIGTPGPEVDYMQRDGVEGSGSGNGPDFEDNDDDSYSRGSGSGHGPIEGKPPIMGLFGLLIGALQERTMGRAPGARTRSSRRRRRGRRAARSSRPRCSYRPSPS</sequence>
<keyword evidence="5 14" id="KW-0732">Signal</keyword>
<dbReference type="GO" id="GO:0005886">
    <property type="term" value="C:plasma membrane"/>
    <property type="evidence" value="ECO:0007669"/>
    <property type="project" value="UniProtKB-SubCell"/>
</dbReference>
<gene>
    <name evidence="15" type="primary">AUGUSTUS-3.0.2_14566</name>
    <name evidence="15" type="ORF">TcasGA2_TC014566</name>
</gene>
<keyword evidence="7 12" id="KW-0472">Membrane</keyword>
<keyword evidence="4 12" id="KW-0336">GPI-anchor</keyword>
<proteinExistence type="inferred from homology"/>
<dbReference type="InterPro" id="IPR019803">
    <property type="entry name" value="Glypican_CS"/>
</dbReference>
<dbReference type="AlphaFoldDB" id="A0A139WHC0"/>
<name>A0A139WHC0_TRICA</name>
<evidence type="ECO:0000313" key="16">
    <source>
        <dbReference type="Proteomes" id="UP000007266"/>
    </source>
</evidence>
<keyword evidence="16" id="KW-1185">Reference proteome</keyword>
<keyword evidence="10 12" id="KW-0449">Lipoprotein</keyword>
<dbReference type="PANTHER" id="PTHR10822:SF29">
    <property type="entry name" value="DIVISION ABNORMALLY DELAYED PROTEIN"/>
    <property type="match status" value="1"/>
</dbReference>
<evidence type="ECO:0000256" key="14">
    <source>
        <dbReference type="SAM" id="SignalP"/>
    </source>
</evidence>
<evidence type="ECO:0000256" key="13">
    <source>
        <dbReference type="SAM" id="MobiDB-lite"/>
    </source>
</evidence>
<comment type="subcellular location">
    <subcellularLocation>
        <location evidence="1 12">Cell membrane</location>
        <topology evidence="1 12">Lipid-anchor</topology>
        <topology evidence="1 12">GPI-anchor</topology>
    </subcellularLocation>
</comment>
<dbReference type="PANTHER" id="PTHR10822">
    <property type="entry name" value="GLYPICAN"/>
    <property type="match status" value="1"/>
</dbReference>
<evidence type="ECO:0000256" key="3">
    <source>
        <dbReference type="ARBA" id="ARBA00022475"/>
    </source>
</evidence>
<feature type="compositionally biased region" description="Low complexity" evidence="13">
    <location>
        <begin position="575"/>
        <end position="584"/>
    </location>
</feature>
<evidence type="ECO:0000256" key="12">
    <source>
        <dbReference type="RuleBase" id="RU003519"/>
    </source>
</evidence>
<evidence type="ECO:0000256" key="1">
    <source>
        <dbReference type="ARBA" id="ARBA00004609"/>
    </source>
</evidence>
<evidence type="ECO:0000256" key="7">
    <source>
        <dbReference type="ARBA" id="ARBA00023136"/>
    </source>
</evidence>
<evidence type="ECO:0000256" key="5">
    <source>
        <dbReference type="ARBA" id="ARBA00022729"/>
    </source>
</evidence>
<keyword evidence="8" id="KW-0325">Glycoprotein</keyword>
<dbReference type="InterPro" id="IPR001863">
    <property type="entry name" value="Glypican"/>
</dbReference>
<comment type="function">
    <text evidence="12">Cell surface proteoglycan.</text>
</comment>